<evidence type="ECO:0000313" key="3">
    <source>
        <dbReference type="Proteomes" id="UP001501447"/>
    </source>
</evidence>
<reference evidence="3" key="1">
    <citation type="journal article" date="2019" name="Int. J. Syst. Evol. Microbiol.">
        <title>The Global Catalogue of Microorganisms (GCM) 10K type strain sequencing project: providing services to taxonomists for standard genome sequencing and annotation.</title>
        <authorList>
            <consortium name="The Broad Institute Genomics Platform"/>
            <consortium name="The Broad Institute Genome Sequencing Center for Infectious Disease"/>
            <person name="Wu L."/>
            <person name="Ma J."/>
        </authorList>
    </citation>
    <scope>NUCLEOTIDE SEQUENCE [LARGE SCALE GENOMIC DNA]</scope>
    <source>
        <strain evidence="3">JCM 16373</strain>
    </source>
</reference>
<proteinExistence type="predicted"/>
<name>A0ABP6D7G7_9ACTN</name>
<accession>A0ABP6D7G7</accession>
<dbReference type="InterPro" id="IPR010982">
    <property type="entry name" value="Lambda_DNA-bd_dom_sf"/>
</dbReference>
<sequence length="264" mass="29427">MAKTYGQWLKEAREAKGWSQQELANKAFMSRSMIAAIEGGQRHPSENDAKALDAALGTGDVLVTFRPGALKGQVADWFGKALELEQQATVIREFGLSFMPGILQTEAYADVLMRRSYPPQNEEQRHKDVVTRLQRAKMLEDPVTPVVWALLDEGVLRRSFGGPAIMAEQLRHVAGLVERERIRVHVLPFGAGVPLLTGMVSLMWFEDQPPVAYTEGLRMGTVHDSPSVVERIRGAYDQALSDARSLEESLAIVRATAEEYERHD</sequence>
<dbReference type="EMBL" id="BAAARJ010000025">
    <property type="protein sequence ID" value="GAA2635649.1"/>
    <property type="molecule type" value="Genomic_DNA"/>
</dbReference>
<gene>
    <name evidence="2" type="ORF">GCM10009863_60130</name>
</gene>
<dbReference type="Pfam" id="PF13560">
    <property type="entry name" value="HTH_31"/>
    <property type="match status" value="1"/>
</dbReference>
<keyword evidence="3" id="KW-1185">Reference proteome</keyword>
<comment type="caution">
    <text evidence="2">The sequence shown here is derived from an EMBL/GenBank/DDBJ whole genome shotgun (WGS) entry which is preliminary data.</text>
</comment>
<protein>
    <submittedName>
        <fullName evidence="2">Helix-turn-helix transcriptional regulator</fullName>
    </submittedName>
</protein>
<evidence type="ECO:0000259" key="1">
    <source>
        <dbReference type="PROSITE" id="PS50943"/>
    </source>
</evidence>
<dbReference type="Proteomes" id="UP001501447">
    <property type="component" value="Unassembled WGS sequence"/>
</dbReference>
<evidence type="ECO:0000313" key="2">
    <source>
        <dbReference type="EMBL" id="GAA2635649.1"/>
    </source>
</evidence>
<feature type="domain" description="HTH cro/C1-type" evidence="1">
    <location>
        <begin position="9"/>
        <end position="62"/>
    </location>
</feature>
<dbReference type="Pfam" id="PF19054">
    <property type="entry name" value="DUF5753"/>
    <property type="match status" value="1"/>
</dbReference>
<dbReference type="PROSITE" id="PS50943">
    <property type="entry name" value="HTH_CROC1"/>
    <property type="match status" value="1"/>
</dbReference>
<dbReference type="SMART" id="SM00530">
    <property type="entry name" value="HTH_XRE"/>
    <property type="match status" value="1"/>
</dbReference>
<dbReference type="RefSeq" id="WP_344570206.1">
    <property type="nucleotide sequence ID" value="NZ_BAAARJ010000025.1"/>
</dbReference>
<dbReference type="CDD" id="cd00093">
    <property type="entry name" value="HTH_XRE"/>
    <property type="match status" value="1"/>
</dbReference>
<dbReference type="InterPro" id="IPR043917">
    <property type="entry name" value="DUF5753"/>
</dbReference>
<dbReference type="SUPFAM" id="SSF47413">
    <property type="entry name" value="lambda repressor-like DNA-binding domains"/>
    <property type="match status" value="1"/>
</dbReference>
<organism evidence="2 3">
    <name type="scientific">Streptomyces axinellae</name>
    <dbReference type="NCBI Taxonomy" id="552788"/>
    <lineage>
        <taxon>Bacteria</taxon>
        <taxon>Bacillati</taxon>
        <taxon>Actinomycetota</taxon>
        <taxon>Actinomycetes</taxon>
        <taxon>Kitasatosporales</taxon>
        <taxon>Streptomycetaceae</taxon>
        <taxon>Streptomyces</taxon>
    </lineage>
</organism>
<dbReference type="InterPro" id="IPR001387">
    <property type="entry name" value="Cro/C1-type_HTH"/>
</dbReference>
<dbReference type="Gene3D" id="1.10.260.40">
    <property type="entry name" value="lambda repressor-like DNA-binding domains"/>
    <property type="match status" value="1"/>
</dbReference>